<comment type="caution">
    <text evidence="1">The sequence shown here is derived from an EMBL/GenBank/DDBJ whole genome shotgun (WGS) entry which is preliminary data.</text>
</comment>
<keyword evidence="1" id="KW-0969">Cilium</keyword>
<name>A0A084JCD1_9CLOT</name>
<dbReference type="SUPFAM" id="SSF160544">
    <property type="entry name" value="EscU C-terminal domain-like"/>
    <property type="match status" value="1"/>
</dbReference>
<dbReference type="Pfam" id="PF01312">
    <property type="entry name" value="Bac_export_2"/>
    <property type="match status" value="1"/>
</dbReference>
<dbReference type="GO" id="GO:0009306">
    <property type="term" value="P:protein secretion"/>
    <property type="evidence" value="ECO:0007669"/>
    <property type="project" value="InterPro"/>
</dbReference>
<reference evidence="1 2" key="1">
    <citation type="submission" date="2014-07" db="EMBL/GenBank/DDBJ databases">
        <title>Draft genome of Clostridium sulfidigenes 113A isolated from sediments associated with methane hydrate from Krishna Godavari basin.</title>
        <authorList>
            <person name="Honkalas V.S."/>
            <person name="Dabir A.P."/>
            <person name="Arora P."/>
            <person name="Dhakephalkar P.K."/>
        </authorList>
    </citation>
    <scope>NUCLEOTIDE SEQUENCE [LARGE SCALE GENOMIC DNA]</scope>
    <source>
        <strain evidence="1 2">113A</strain>
    </source>
</reference>
<protein>
    <submittedName>
        <fullName evidence="1">Flagellar biogenesis protein</fullName>
    </submittedName>
</protein>
<keyword evidence="1" id="KW-0966">Cell projection</keyword>
<dbReference type="Gene3D" id="3.40.1690.10">
    <property type="entry name" value="secretion proteins EscU"/>
    <property type="match status" value="1"/>
</dbReference>
<proteinExistence type="predicted"/>
<dbReference type="EMBL" id="JPMD01000020">
    <property type="protein sequence ID" value="KEZ86615.1"/>
    <property type="molecule type" value="Genomic_DNA"/>
</dbReference>
<keyword evidence="2" id="KW-1185">Reference proteome</keyword>
<dbReference type="Proteomes" id="UP000028542">
    <property type="component" value="Unassembled WGS sequence"/>
</dbReference>
<dbReference type="STRING" id="318464.IO99_09040"/>
<keyword evidence="1" id="KW-0282">Flagellum</keyword>
<organism evidence="1 2">
    <name type="scientific">Clostridium sulfidigenes</name>
    <dbReference type="NCBI Taxonomy" id="318464"/>
    <lineage>
        <taxon>Bacteria</taxon>
        <taxon>Bacillati</taxon>
        <taxon>Bacillota</taxon>
        <taxon>Clostridia</taxon>
        <taxon>Eubacteriales</taxon>
        <taxon>Clostridiaceae</taxon>
        <taxon>Clostridium</taxon>
    </lineage>
</organism>
<dbReference type="PANTHER" id="PTHR30531:SF12">
    <property type="entry name" value="FLAGELLAR BIOSYNTHETIC PROTEIN FLHB"/>
    <property type="match status" value="1"/>
</dbReference>
<accession>A0A084JCD1</accession>
<dbReference type="InterPro" id="IPR006135">
    <property type="entry name" value="T3SS_substrate_exporter"/>
</dbReference>
<dbReference type="eggNOG" id="COG2257">
    <property type="taxonomic scope" value="Bacteria"/>
</dbReference>
<evidence type="ECO:0000313" key="2">
    <source>
        <dbReference type="Proteomes" id="UP000028542"/>
    </source>
</evidence>
<dbReference type="GO" id="GO:0005886">
    <property type="term" value="C:plasma membrane"/>
    <property type="evidence" value="ECO:0007669"/>
    <property type="project" value="TreeGrafter"/>
</dbReference>
<dbReference type="InterPro" id="IPR029025">
    <property type="entry name" value="T3SS_substrate_exporter_C"/>
</dbReference>
<dbReference type="RefSeq" id="WP_035132461.1">
    <property type="nucleotide sequence ID" value="NZ_JPMD01000020.1"/>
</dbReference>
<sequence length="88" mass="9977">MEDRKRKKAAALKYEYGQNAPKVTAAGMGNVADKILEEAEKSDVPIVYNEELSDMLTKVDIDSEIPYELYDVVAKVIAYVMEIDNKYK</sequence>
<dbReference type="PANTHER" id="PTHR30531">
    <property type="entry name" value="FLAGELLAR BIOSYNTHETIC PROTEIN FLHB"/>
    <property type="match status" value="1"/>
</dbReference>
<evidence type="ECO:0000313" key="1">
    <source>
        <dbReference type="EMBL" id="KEZ86615.1"/>
    </source>
</evidence>
<gene>
    <name evidence="1" type="ORF">IO99_09040</name>
</gene>
<dbReference type="AlphaFoldDB" id="A0A084JCD1"/>